<sequence length="384" mass="42607">MSKQIKLKGKDIFDGYRLLGENKVLVLTGDGTVESILDKDLAGEDIREVAGILCPGFVNTHCHLELSHMAGKVPEKTGLPAFLTTVMEHRTPPSPEAMAQAMAAAEAAMWQSGIAAVGDIANTTATLDIKQQGRLFYHSFIETMGFVEAAAANRFAHSKEVYQQFNAINGTMHHTSIVPHAPYSVSKALFELLASVHPNTPVSIHNQECRAENELYIDKTGAFVDFYRHFGILINGFAPSGHTSLQTYLPYMQPGKLLLVHNTFTTEQDILFAQAQHPDVYWCFCPQANLYIEQTLPDISCFRRHHCNITLGTDSLASNHQLSIWAEIQTIQQHFPDIPLEELLQWATLNGAHALNIVDTYGSFEKGKKPGVVALHHLHSERII</sequence>
<keyword evidence="4" id="KW-1185">Reference proteome</keyword>
<dbReference type="PANTHER" id="PTHR43794">
    <property type="entry name" value="AMINOHYDROLASE SSNA-RELATED"/>
    <property type="match status" value="1"/>
</dbReference>
<dbReference type="InterPro" id="IPR050287">
    <property type="entry name" value="MTA/SAH_deaminase"/>
</dbReference>
<accession>A0ABV2T9B9</accession>
<name>A0ABV2T9B9_9BACT</name>
<evidence type="ECO:0000259" key="2">
    <source>
        <dbReference type="Pfam" id="PF01979"/>
    </source>
</evidence>
<organism evidence="3 4">
    <name type="scientific">Chitinophaga defluvii</name>
    <dbReference type="NCBI Taxonomy" id="3163343"/>
    <lineage>
        <taxon>Bacteria</taxon>
        <taxon>Pseudomonadati</taxon>
        <taxon>Bacteroidota</taxon>
        <taxon>Chitinophagia</taxon>
        <taxon>Chitinophagales</taxon>
        <taxon>Chitinophagaceae</taxon>
        <taxon>Chitinophaga</taxon>
    </lineage>
</organism>
<dbReference type="InterPro" id="IPR032466">
    <property type="entry name" value="Metal_Hydrolase"/>
</dbReference>
<dbReference type="RefSeq" id="WP_354662203.1">
    <property type="nucleotide sequence ID" value="NZ_JBEXAC010000002.1"/>
</dbReference>
<evidence type="ECO:0000256" key="1">
    <source>
        <dbReference type="ARBA" id="ARBA00022801"/>
    </source>
</evidence>
<feature type="domain" description="Amidohydrolase-related" evidence="2">
    <location>
        <begin position="52"/>
        <end position="375"/>
    </location>
</feature>
<dbReference type="Gene3D" id="3.20.20.140">
    <property type="entry name" value="Metal-dependent hydrolases"/>
    <property type="match status" value="1"/>
</dbReference>
<evidence type="ECO:0000313" key="4">
    <source>
        <dbReference type="Proteomes" id="UP001549749"/>
    </source>
</evidence>
<keyword evidence="1" id="KW-0378">Hydrolase</keyword>
<gene>
    <name evidence="3" type="ORF">ABR189_19780</name>
</gene>
<evidence type="ECO:0000313" key="3">
    <source>
        <dbReference type="EMBL" id="MET6999639.1"/>
    </source>
</evidence>
<reference evidence="3 4" key="1">
    <citation type="submission" date="2024-06" db="EMBL/GenBank/DDBJ databases">
        <title>Chitinophaga defluvii sp. nov., isolated from municipal sewage.</title>
        <authorList>
            <person name="Zhang L."/>
        </authorList>
    </citation>
    <scope>NUCLEOTIDE SEQUENCE [LARGE SCALE GENOMIC DNA]</scope>
    <source>
        <strain evidence="3 4">H8</strain>
    </source>
</reference>
<dbReference type="EMBL" id="JBEXAC010000002">
    <property type="protein sequence ID" value="MET6999639.1"/>
    <property type="molecule type" value="Genomic_DNA"/>
</dbReference>
<dbReference type="SUPFAM" id="SSF51556">
    <property type="entry name" value="Metallo-dependent hydrolases"/>
    <property type="match status" value="1"/>
</dbReference>
<dbReference type="PANTHER" id="PTHR43794:SF11">
    <property type="entry name" value="AMIDOHYDROLASE-RELATED DOMAIN-CONTAINING PROTEIN"/>
    <property type="match status" value="1"/>
</dbReference>
<dbReference type="Pfam" id="PF01979">
    <property type="entry name" value="Amidohydro_1"/>
    <property type="match status" value="1"/>
</dbReference>
<comment type="caution">
    <text evidence="3">The sequence shown here is derived from an EMBL/GenBank/DDBJ whole genome shotgun (WGS) entry which is preliminary data.</text>
</comment>
<dbReference type="Proteomes" id="UP001549749">
    <property type="component" value="Unassembled WGS sequence"/>
</dbReference>
<proteinExistence type="predicted"/>
<protein>
    <submittedName>
        <fullName evidence="3">Amidohydrolase family protein</fullName>
    </submittedName>
</protein>
<dbReference type="InterPro" id="IPR006680">
    <property type="entry name" value="Amidohydro-rel"/>
</dbReference>